<dbReference type="FunFam" id="2.40.50.140:FF:000009">
    <property type="entry name" value="Elongation factor P"/>
    <property type="match status" value="1"/>
</dbReference>
<dbReference type="InterPro" id="IPR015365">
    <property type="entry name" value="Elong-fact-P_C"/>
</dbReference>
<dbReference type="GO" id="GO:0005829">
    <property type="term" value="C:cytosol"/>
    <property type="evidence" value="ECO:0007669"/>
    <property type="project" value="UniProtKB-ARBA"/>
</dbReference>
<dbReference type="InterPro" id="IPR012340">
    <property type="entry name" value="NA-bd_OB-fold"/>
</dbReference>
<dbReference type="SUPFAM" id="SSF50104">
    <property type="entry name" value="Translation proteins SH3-like domain"/>
    <property type="match status" value="1"/>
</dbReference>
<dbReference type="Gene3D" id="2.30.30.30">
    <property type="match status" value="1"/>
</dbReference>
<dbReference type="UniPathway" id="UPA00345"/>
<evidence type="ECO:0000256" key="1">
    <source>
        <dbReference type="ARBA" id="ARBA00004496"/>
    </source>
</evidence>
<protein>
    <recommendedName>
        <fullName evidence="8 9">Elongation factor P</fullName>
        <shortName evidence="8">EF-P</shortName>
    </recommendedName>
</protein>
<dbReference type="SMART" id="SM01185">
    <property type="entry name" value="EFP"/>
    <property type="match status" value="1"/>
</dbReference>
<comment type="function">
    <text evidence="7 8">Involved in peptide bond synthesis. Stimulates efficient translation and peptide-bond synthesis on native or reconstituted 70S ribosomes in vitro. Probably functions indirectly by altering the affinity of the ribosome for aminoacyl-tRNA, thus increasing their reactivity as acceptors for peptidyl transferase.</text>
</comment>
<evidence type="ECO:0000313" key="13">
    <source>
        <dbReference type="EMBL" id="NNG66785.1"/>
    </source>
</evidence>
<dbReference type="InterPro" id="IPR011768">
    <property type="entry name" value="Transl_elongation_fac_P"/>
</dbReference>
<keyword evidence="5 8" id="KW-0251">Elongation factor</keyword>
<dbReference type="NCBIfam" id="TIGR00038">
    <property type="entry name" value="efp"/>
    <property type="match status" value="1"/>
</dbReference>
<dbReference type="PANTHER" id="PTHR30053">
    <property type="entry name" value="ELONGATION FACTOR P"/>
    <property type="match status" value="1"/>
</dbReference>
<dbReference type="EMBL" id="JABEQB010000013">
    <property type="protein sequence ID" value="NNG66785.1"/>
    <property type="molecule type" value="Genomic_DNA"/>
</dbReference>
<dbReference type="InterPro" id="IPR013185">
    <property type="entry name" value="Transl_elong_KOW-like"/>
</dbReference>
<dbReference type="CDD" id="cd05794">
    <property type="entry name" value="S1_EF-P_repeat_2"/>
    <property type="match status" value="1"/>
</dbReference>
<evidence type="ECO:0000256" key="9">
    <source>
        <dbReference type="NCBIfam" id="TIGR00038"/>
    </source>
</evidence>
<dbReference type="GO" id="GO:0003746">
    <property type="term" value="F:translation elongation factor activity"/>
    <property type="evidence" value="ECO:0007669"/>
    <property type="project" value="UniProtKB-UniRule"/>
</dbReference>
<evidence type="ECO:0000256" key="6">
    <source>
        <dbReference type="ARBA" id="ARBA00022917"/>
    </source>
</evidence>
<organism evidence="13 14">
    <name type="scientific">Caldanaerobacter subterraneus</name>
    <dbReference type="NCBI Taxonomy" id="911092"/>
    <lineage>
        <taxon>Bacteria</taxon>
        <taxon>Bacillati</taxon>
        <taxon>Bacillota</taxon>
        <taxon>Clostridia</taxon>
        <taxon>Thermoanaerobacterales</taxon>
        <taxon>Thermoanaerobacteraceae</taxon>
        <taxon>Caldanaerobacter</taxon>
    </lineage>
</organism>
<dbReference type="GO" id="GO:0043043">
    <property type="term" value="P:peptide biosynthetic process"/>
    <property type="evidence" value="ECO:0007669"/>
    <property type="project" value="InterPro"/>
</dbReference>
<dbReference type="InterPro" id="IPR014722">
    <property type="entry name" value="Rib_uL2_dom2"/>
</dbReference>
<evidence type="ECO:0000259" key="12">
    <source>
        <dbReference type="SMART" id="SM01185"/>
    </source>
</evidence>
<dbReference type="SUPFAM" id="SSF50249">
    <property type="entry name" value="Nucleic acid-binding proteins"/>
    <property type="match status" value="2"/>
</dbReference>
<proteinExistence type="inferred from homology"/>
<dbReference type="InterPro" id="IPR013852">
    <property type="entry name" value="Transl_elong_P/YeiP_CS"/>
</dbReference>
<dbReference type="Gene3D" id="2.40.50.140">
    <property type="entry name" value="Nucleic acid-binding proteins"/>
    <property type="match status" value="2"/>
</dbReference>
<evidence type="ECO:0000259" key="11">
    <source>
        <dbReference type="SMART" id="SM00841"/>
    </source>
</evidence>
<keyword evidence="4 8" id="KW-0963">Cytoplasm</keyword>
<comment type="subcellular location">
    <subcellularLocation>
        <location evidence="1 8">Cytoplasm</location>
    </subcellularLocation>
</comment>
<dbReference type="Proteomes" id="UP000529861">
    <property type="component" value="Unassembled WGS sequence"/>
</dbReference>
<evidence type="ECO:0000256" key="8">
    <source>
        <dbReference type="HAMAP-Rule" id="MF_00141"/>
    </source>
</evidence>
<dbReference type="AlphaFoldDB" id="A0A7Y2L6X0"/>
<dbReference type="RefSeq" id="WP_022588239.1">
    <property type="nucleotide sequence ID" value="NZ_JABEQB010000013.1"/>
</dbReference>
<dbReference type="Pfam" id="PF09285">
    <property type="entry name" value="Elong-fact-P_C"/>
    <property type="match status" value="1"/>
</dbReference>
<dbReference type="FunFam" id="2.30.30.30:FF:000003">
    <property type="entry name" value="Elongation factor P"/>
    <property type="match status" value="1"/>
</dbReference>
<feature type="domain" description="Translation elongation factor P/YeiP central" evidence="12">
    <location>
        <begin position="67"/>
        <end position="121"/>
    </location>
</feature>
<evidence type="ECO:0000256" key="2">
    <source>
        <dbReference type="ARBA" id="ARBA00004815"/>
    </source>
</evidence>
<evidence type="ECO:0000256" key="10">
    <source>
        <dbReference type="RuleBase" id="RU004389"/>
    </source>
</evidence>
<gene>
    <name evidence="8 13" type="primary">efp</name>
    <name evidence="13" type="ORF">HKI81_05945</name>
</gene>
<evidence type="ECO:0000256" key="3">
    <source>
        <dbReference type="ARBA" id="ARBA00009479"/>
    </source>
</evidence>
<dbReference type="InterPro" id="IPR020599">
    <property type="entry name" value="Transl_elong_fac_P/YeiP"/>
</dbReference>
<evidence type="ECO:0000313" key="14">
    <source>
        <dbReference type="Proteomes" id="UP000529861"/>
    </source>
</evidence>
<reference evidence="13 14" key="1">
    <citation type="submission" date="2020-04" db="EMBL/GenBank/DDBJ databases">
        <title>Draft genome sequence of Caldanaerobacter sunterraneus. strain 1523vc isolated from Griffin hot spring, Kamchatka, Russia.</title>
        <authorList>
            <person name="Toshchakov S.V."/>
            <person name="Podosokorskaya O.A."/>
            <person name="Kublanov I.V."/>
            <person name="Korzhenkov A."/>
            <person name="Patrushev M.V."/>
        </authorList>
    </citation>
    <scope>NUCLEOTIDE SEQUENCE [LARGE SCALE GENOMIC DNA]</scope>
    <source>
        <strain evidence="13 14">1523vc</strain>
    </source>
</reference>
<comment type="caution">
    <text evidence="13">The sequence shown here is derived from an EMBL/GenBank/DDBJ whole genome shotgun (WGS) entry which is preliminary data.</text>
</comment>
<dbReference type="InterPro" id="IPR008991">
    <property type="entry name" value="Translation_prot_SH3-like_sf"/>
</dbReference>
<dbReference type="PROSITE" id="PS01275">
    <property type="entry name" value="EFP"/>
    <property type="match status" value="1"/>
</dbReference>
<dbReference type="HAMAP" id="MF_00141">
    <property type="entry name" value="EF_P"/>
    <property type="match status" value="1"/>
</dbReference>
<keyword evidence="6 8" id="KW-0648">Protein biosynthesis</keyword>
<sequence>MIAAGDFRKGVTIEVDGQIFTVVDFMHVKPGKGAAFVRTKLKNIMTGAIIERTFSPTEKFEEAQIERREMQYLYNDGEFYYFMDTETYEQIPLSYDKVEEAMKYIKENMVVTVKFYKGEAFSVEPPTFVELEVIDTEPGVRGDTVTGGSKPATVETGAVIQVPLFINVGDKIKIDTRTGEYIERV</sequence>
<name>A0A7Y2L6X0_9THEO</name>
<dbReference type="PIRSF" id="PIRSF005901">
    <property type="entry name" value="EF-P"/>
    <property type="match status" value="1"/>
</dbReference>
<comment type="pathway">
    <text evidence="2 8">Protein biosynthesis; polypeptide chain elongation.</text>
</comment>
<evidence type="ECO:0000256" key="4">
    <source>
        <dbReference type="ARBA" id="ARBA00022490"/>
    </source>
</evidence>
<evidence type="ECO:0000256" key="7">
    <source>
        <dbReference type="ARBA" id="ARBA00025469"/>
    </source>
</evidence>
<dbReference type="NCBIfam" id="NF001810">
    <property type="entry name" value="PRK00529.1"/>
    <property type="match status" value="1"/>
</dbReference>
<dbReference type="CDD" id="cd04470">
    <property type="entry name" value="S1_EF-P_repeat_1"/>
    <property type="match status" value="1"/>
</dbReference>
<dbReference type="Pfam" id="PF01132">
    <property type="entry name" value="EFP"/>
    <property type="match status" value="1"/>
</dbReference>
<dbReference type="Pfam" id="PF08207">
    <property type="entry name" value="EFP_N"/>
    <property type="match status" value="1"/>
</dbReference>
<dbReference type="SMART" id="SM00841">
    <property type="entry name" value="Elong-fact-P_C"/>
    <property type="match status" value="1"/>
</dbReference>
<feature type="domain" description="Elongation factor P C-terminal" evidence="11">
    <location>
        <begin position="129"/>
        <end position="184"/>
    </location>
</feature>
<dbReference type="InterPro" id="IPR001059">
    <property type="entry name" value="Transl_elong_P/YeiP_cen"/>
</dbReference>
<evidence type="ECO:0000256" key="5">
    <source>
        <dbReference type="ARBA" id="ARBA00022768"/>
    </source>
</evidence>
<accession>A0A7Y2L6X0</accession>
<dbReference type="PANTHER" id="PTHR30053:SF12">
    <property type="entry name" value="ELONGATION FACTOR P (EF-P) FAMILY PROTEIN"/>
    <property type="match status" value="1"/>
</dbReference>
<comment type="similarity">
    <text evidence="3 8 10">Belongs to the elongation factor P family.</text>
</comment>
<dbReference type="FunFam" id="2.40.50.140:FF:000004">
    <property type="entry name" value="Elongation factor P"/>
    <property type="match status" value="1"/>
</dbReference>